<dbReference type="InterPro" id="IPR003819">
    <property type="entry name" value="TauD/TfdA-like"/>
</dbReference>
<dbReference type="PANTHER" id="PTHR43779:SF3">
    <property type="entry name" value="(3R)-3-[(CARBOXYMETHYL)AMINO]FATTY ACID OXYGENASE_DECARBOXYLASE"/>
    <property type="match status" value="1"/>
</dbReference>
<organism evidence="7 8">
    <name type="scientific">Minwuia thermotolerans</name>
    <dbReference type="NCBI Taxonomy" id="2056226"/>
    <lineage>
        <taxon>Bacteria</taxon>
        <taxon>Pseudomonadati</taxon>
        <taxon>Pseudomonadota</taxon>
        <taxon>Alphaproteobacteria</taxon>
        <taxon>Minwuiales</taxon>
        <taxon>Minwuiaceae</taxon>
        <taxon>Minwuia</taxon>
    </lineage>
</organism>
<dbReference type="GO" id="GO:0046872">
    <property type="term" value="F:metal ion binding"/>
    <property type="evidence" value="ECO:0007669"/>
    <property type="project" value="UniProtKB-KW"/>
</dbReference>
<dbReference type="OrthoDB" id="7209371at2"/>
<protein>
    <submittedName>
        <fullName evidence="7">TauD/TfdA family dioxygenase</fullName>
    </submittedName>
</protein>
<comment type="caution">
    <text evidence="7">The sequence shown here is derived from an EMBL/GenBank/DDBJ whole genome shotgun (WGS) entry which is preliminary data.</text>
</comment>
<evidence type="ECO:0000256" key="5">
    <source>
        <dbReference type="ARBA" id="ARBA00023004"/>
    </source>
</evidence>
<evidence type="ECO:0000256" key="3">
    <source>
        <dbReference type="ARBA" id="ARBA00022964"/>
    </source>
</evidence>
<dbReference type="AlphaFoldDB" id="A0A2M9FVF7"/>
<dbReference type="InterPro" id="IPR042098">
    <property type="entry name" value="TauD-like_sf"/>
</dbReference>
<dbReference type="PANTHER" id="PTHR43779">
    <property type="entry name" value="DIOXYGENASE RV0097-RELATED"/>
    <property type="match status" value="1"/>
</dbReference>
<dbReference type="Pfam" id="PF02668">
    <property type="entry name" value="TauD"/>
    <property type="match status" value="1"/>
</dbReference>
<sequence length="286" mass="32292">MSEHFDVEPLDASFGARITGLKLTEMSDAAFDALYETWLEHGLLLFPDQHMEPEAQVDVARRFGPLEVKLFAISNLKDDGSVRTSDEDDLVKILKGNMGWHHDSTYMPLQAKGAVFSAHVVPSEGGETGFADMRQAWDALDDDMKRRLEGLTALHSLHYSQMKAGFRRKEKDSEYIGYGLDERPPVRRQMVKVHPETGRKSLLVGRHAFGVSGMSEKESEEFVDGLNEFAGSGDWTYHHKWTPGEVVLWDNRCLMHRACPWDMTKPRVMYHSRIAGDPVSEAEVAA</sequence>
<keyword evidence="5" id="KW-0408">Iron</keyword>
<evidence type="ECO:0000256" key="4">
    <source>
        <dbReference type="ARBA" id="ARBA00023002"/>
    </source>
</evidence>
<gene>
    <name evidence="7" type="ORF">CVT23_21285</name>
</gene>
<comment type="similarity">
    <text evidence="1">Belongs to the TfdA dioxygenase family.</text>
</comment>
<evidence type="ECO:0000256" key="1">
    <source>
        <dbReference type="ARBA" id="ARBA00005896"/>
    </source>
</evidence>
<keyword evidence="4" id="KW-0560">Oxidoreductase</keyword>
<keyword evidence="8" id="KW-1185">Reference proteome</keyword>
<evidence type="ECO:0000256" key="2">
    <source>
        <dbReference type="ARBA" id="ARBA00022723"/>
    </source>
</evidence>
<dbReference type="RefSeq" id="WP_109795173.1">
    <property type="nucleotide sequence ID" value="NZ_PHIG01000063.1"/>
</dbReference>
<proteinExistence type="inferred from homology"/>
<keyword evidence="3 7" id="KW-0223">Dioxygenase</keyword>
<dbReference type="GO" id="GO:0016706">
    <property type="term" value="F:2-oxoglutarate-dependent dioxygenase activity"/>
    <property type="evidence" value="ECO:0007669"/>
    <property type="project" value="UniProtKB-ARBA"/>
</dbReference>
<reference evidence="7 8" key="1">
    <citation type="submission" date="2017-11" db="EMBL/GenBank/DDBJ databases">
        <title>Draft genome sequence of Rhizobiales bacterium SY3-13.</title>
        <authorList>
            <person name="Sun C."/>
        </authorList>
    </citation>
    <scope>NUCLEOTIDE SEQUENCE [LARGE SCALE GENOMIC DNA]</scope>
    <source>
        <strain evidence="7 8">SY3-13</strain>
    </source>
</reference>
<name>A0A2M9FVF7_9PROT</name>
<accession>A0A2M9FVF7</accession>
<evidence type="ECO:0000313" key="8">
    <source>
        <dbReference type="Proteomes" id="UP000229498"/>
    </source>
</evidence>
<keyword evidence="2" id="KW-0479">Metal-binding</keyword>
<dbReference type="Proteomes" id="UP000229498">
    <property type="component" value="Unassembled WGS sequence"/>
</dbReference>
<dbReference type="SUPFAM" id="SSF51197">
    <property type="entry name" value="Clavaminate synthase-like"/>
    <property type="match status" value="1"/>
</dbReference>
<feature type="domain" description="TauD/TfdA-like" evidence="6">
    <location>
        <begin position="7"/>
        <end position="270"/>
    </location>
</feature>
<evidence type="ECO:0000313" key="7">
    <source>
        <dbReference type="EMBL" id="PJK27460.1"/>
    </source>
</evidence>
<dbReference type="EMBL" id="PHIG01000063">
    <property type="protein sequence ID" value="PJK27460.1"/>
    <property type="molecule type" value="Genomic_DNA"/>
</dbReference>
<dbReference type="Gene3D" id="3.60.130.10">
    <property type="entry name" value="Clavaminate synthase-like"/>
    <property type="match status" value="1"/>
</dbReference>
<dbReference type="InterPro" id="IPR051178">
    <property type="entry name" value="TfdA_dioxygenase"/>
</dbReference>
<evidence type="ECO:0000259" key="6">
    <source>
        <dbReference type="Pfam" id="PF02668"/>
    </source>
</evidence>